<gene>
    <name evidence="1" type="ORF">SAMN05444340_12138</name>
</gene>
<accession>A0A1H3N811</accession>
<protein>
    <submittedName>
        <fullName evidence="1">Uncharacterized protein</fullName>
    </submittedName>
</protein>
<evidence type="ECO:0000313" key="2">
    <source>
        <dbReference type="Proteomes" id="UP000199286"/>
    </source>
</evidence>
<sequence>MMSAMLSSGALATVAAAPLPRGDIERASMVSLGVGHGTVPFLVECLREAYPMPVFPLLALQLPSSIRAGLKKSGSENTA</sequence>
<dbReference type="EMBL" id="FNPF01000021">
    <property type="protein sequence ID" value="SDY85091.1"/>
    <property type="molecule type" value="Genomic_DNA"/>
</dbReference>
<dbReference type="AlphaFoldDB" id="A0A1H3N811"/>
<organism evidence="1 2">
    <name type="scientific">Citreimonas salinaria</name>
    <dbReference type="NCBI Taxonomy" id="321339"/>
    <lineage>
        <taxon>Bacteria</taxon>
        <taxon>Pseudomonadati</taxon>
        <taxon>Pseudomonadota</taxon>
        <taxon>Alphaproteobacteria</taxon>
        <taxon>Rhodobacterales</taxon>
        <taxon>Roseobacteraceae</taxon>
        <taxon>Citreimonas</taxon>
    </lineage>
</organism>
<proteinExistence type="predicted"/>
<evidence type="ECO:0000313" key="1">
    <source>
        <dbReference type="EMBL" id="SDY85091.1"/>
    </source>
</evidence>
<reference evidence="1 2" key="1">
    <citation type="submission" date="2016-10" db="EMBL/GenBank/DDBJ databases">
        <authorList>
            <person name="de Groot N.N."/>
        </authorList>
    </citation>
    <scope>NUCLEOTIDE SEQUENCE [LARGE SCALE GENOMIC DNA]</scope>
    <source>
        <strain evidence="1 2">DSM 26880</strain>
    </source>
</reference>
<keyword evidence="2" id="KW-1185">Reference proteome</keyword>
<dbReference type="Proteomes" id="UP000199286">
    <property type="component" value="Unassembled WGS sequence"/>
</dbReference>
<name>A0A1H3N811_9RHOB</name>